<feature type="transmembrane region" description="Helical" evidence="2">
    <location>
        <begin position="7"/>
        <end position="25"/>
    </location>
</feature>
<evidence type="ECO:0000256" key="2">
    <source>
        <dbReference type="SAM" id="Phobius"/>
    </source>
</evidence>
<feature type="region of interest" description="Disordered" evidence="1">
    <location>
        <begin position="220"/>
        <end position="256"/>
    </location>
</feature>
<protein>
    <submittedName>
        <fullName evidence="3">Uncharacterized protein</fullName>
    </submittedName>
</protein>
<accession>A0ABD6BTN4</accession>
<organism evidence="3 4">
    <name type="scientific">Halolamina litorea</name>
    <dbReference type="NCBI Taxonomy" id="1515593"/>
    <lineage>
        <taxon>Archaea</taxon>
        <taxon>Methanobacteriati</taxon>
        <taxon>Methanobacteriota</taxon>
        <taxon>Stenosarchaea group</taxon>
        <taxon>Halobacteria</taxon>
        <taxon>Halobacteriales</taxon>
        <taxon>Haloferacaceae</taxon>
    </lineage>
</organism>
<evidence type="ECO:0000256" key="1">
    <source>
        <dbReference type="SAM" id="MobiDB-lite"/>
    </source>
</evidence>
<keyword evidence="4" id="KW-1185">Reference proteome</keyword>
<dbReference type="RefSeq" id="WP_267648192.1">
    <property type="nucleotide sequence ID" value="NZ_JANHGR010000003.1"/>
</dbReference>
<reference evidence="3 4" key="1">
    <citation type="journal article" date="2019" name="Int. J. Syst. Evol. Microbiol.">
        <title>The Global Catalogue of Microorganisms (GCM) 10K type strain sequencing project: providing services to taxonomists for standard genome sequencing and annotation.</title>
        <authorList>
            <consortium name="The Broad Institute Genomics Platform"/>
            <consortium name="The Broad Institute Genome Sequencing Center for Infectious Disease"/>
            <person name="Wu L."/>
            <person name="Ma J."/>
        </authorList>
    </citation>
    <scope>NUCLEOTIDE SEQUENCE [LARGE SCALE GENOMIC DNA]</scope>
    <source>
        <strain evidence="3 4">CGMCC 1.12859</strain>
    </source>
</reference>
<keyword evidence="2" id="KW-1133">Transmembrane helix</keyword>
<dbReference type="Proteomes" id="UP001597139">
    <property type="component" value="Unassembled WGS sequence"/>
</dbReference>
<proteinExistence type="predicted"/>
<sequence>MRWRILTADLLSIAAGILSVILFLITPAIGILAVIATATSIGTAAYALLWAGIRLAAHYTITPKLGVGFQKMEGDLALVISNASPFPVLLDATQLHYTPSMLSIDYPEGDVEEYDALSMEAETFDPRLSYLQERREEVFRWNASVMSAKTGMTTIGLDLSPPPDGGKPIIPLLYVRLYSDIRPADIPWLPSIGLLNRLYEPIPLQPVTYRFEQEMPDLWDRMPPEPLEGPEYDWPDIYHRDDEDSDDDDENDNGDS</sequence>
<feature type="transmembrane region" description="Helical" evidence="2">
    <location>
        <begin position="31"/>
        <end position="51"/>
    </location>
</feature>
<feature type="compositionally biased region" description="Acidic residues" evidence="1">
    <location>
        <begin position="243"/>
        <end position="256"/>
    </location>
</feature>
<evidence type="ECO:0000313" key="4">
    <source>
        <dbReference type="Proteomes" id="UP001597139"/>
    </source>
</evidence>
<comment type="caution">
    <text evidence="3">The sequence shown here is derived from an EMBL/GenBank/DDBJ whole genome shotgun (WGS) entry which is preliminary data.</text>
</comment>
<keyword evidence="2" id="KW-0812">Transmembrane</keyword>
<keyword evidence="2" id="KW-0472">Membrane</keyword>
<dbReference type="AlphaFoldDB" id="A0ABD6BTN4"/>
<evidence type="ECO:0000313" key="3">
    <source>
        <dbReference type="EMBL" id="MFD1568446.1"/>
    </source>
</evidence>
<name>A0ABD6BTN4_9EURY</name>
<gene>
    <name evidence="3" type="ORF">ACFSAU_13190</name>
</gene>
<dbReference type="EMBL" id="JBHUCZ010000012">
    <property type="protein sequence ID" value="MFD1568446.1"/>
    <property type="molecule type" value="Genomic_DNA"/>
</dbReference>